<dbReference type="InterPro" id="IPR000160">
    <property type="entry name" value="GGDEF_dom"/>
</dbReference>
<evidence type="ECO:0000256" key="4">
    <source>
        <dbReference type="PROSITE-ProRule" id="PRU00110"/>
    </source>
</evidence>
<dbReference type="Gene3D" id="1.20.120.160">
    <property type="entry name" value="HPT domain"/>
    <property type="match status" value="1"/>
</dbReference>
<sequence>MILCMMGGEIPSPPVPWTSPFGSSTVKQPGKLDDLMGKGLSSVQERINRLRAGFVDQLPERIAQARGSVETLKRRPDDPGAREELHRFFHGIKGTGRSFGLKELGVVAAQGEAWVTRHDAGEDAMSPEAWLEQLEEYLNLLSSMAGEIGNTQRQTLPPALECQCPVAGESDEDGLERRGRVVYVCDDDKLMLDQLSMQLRCFGFKAVTFVDTRSLRNAVMNHPPDAVIMDIMFPSGHDAGTEAVFALQQEIGREIPTIFLSSRTDFSARLDAVRAGGDAYFLKPARTLELVSSLDELTTPRQTDPFRILVVDDEPEIGAYHALILEGAGMVTRCLHDPGRILEELREFRSDLVLMDMYMPACNGRDLARLIRQIPDYVGLPIVFLSGETDRKKQDSAMRIGAEGFLTKPVQPADLITAVAVRAERMRTLRSLMTRDSLTGLFNHTTTSQLLDNAIASAQRTDATLCFSMIDIDHFKLVNDTHGHPMGDQVIMALSRVLQQRLRNSDVVGRYGGEEFAVILQDVSLERAARLIDDLRLDFGKLVFQSAQGSFSCTFSAGVASLTQHSCLETLREAADRALYLAKHHGRNRVEVD</sequence>
<comment type="catalytic activity">
    <reaction evidence="3">
        <text>2 GTP = 3',3'-c-di-GMP + 2 diphosphate</text>
        <dbReference type="Rhea" id="RHEA:24898"/>
        <dbReference type="ChEBI" id="CHEBI:33019"/>
        <dbReference type="ChEBI" id="CHEBI:37565"/>
        <dbReference type="ChEBI" id="CHEBI:58805"/>
        <dbReference type="EC" id="2.7.7.65"/>
    </reaction>
</comment>
<feature type="domain" description="HPt" evidence="8">
    <location>
        <begin position="43"/>
        <end position="148"/>
    </location>
</feature>
<dbReference type="PROSITE" id="PS50110">
    <property type="entry name" value="RESPONSE_REGULATORY"/>
    <property type="match status" value="2"/>
</dbReference>
<comment type="caution">
    <text evidence="9">The sequence shown here is derived from an EMBL/GenBank/DDBJ whole genome shotgun (WGS) entry which is preliminary data.</text>
</comment>
<feature type="modified residue" description="4-aspartylphosphate" evidence="5">
    <location>
        <position position="356"/>
    </location>
</feature>
<dbReference type="CDD" id="cd00156">
    <property type="entry name" value="REC"/>
    <property type="match status" value="2"/>
</dbReference>
<dbReference type="InterPro" id="IPR008207">
    <property type="entry name" value="Sig_transdc_His_kin_Hpt_dom"/>
</dbReference>
<dbReference type="SMART" id="SM00267">
    <property type="entry name" value="GGDEF"/>
    <property type="match status" value="1"/>
</dbReference>
<evidence type="ECO:0000256" key="3">
    <source>
        <dbReference type="ARBA" id="ARBA00034247"/>
    </source>
</evidence>
<dbReference type="InterPro" id="IPR043128">
    <property type="entry name" value="Rev_trsase/Diguanyl_cyclase"/>
</dbReference>
<evidence type="ECO:0000259" key="6">
    <source>
        <dbReference type="PROSITE" id="PS50110"/>
    </source>
</evidence>
<keyword evidence="2" id="KW-0902">Two-component regulatory system</keyword>
<evidence type="ECO:0000256" key="1">
    <source>
        <dbReference type="ARBA" id="ARBA00012528"/>
    </source>
</evidence>
<dbReference type="Pfam" id="PF00072">
    <property type="entry name" value="Response_reg"/>
    <property type="match status" value="2"/>
</dbReference>
<dbReference type="Gene3D" id="3.40.50.2300">
    <property type="match status" value="2"/>
</dbReference>
<accession>A0ABQ0C8E6</accession>
<evidence type="ECO:0000256" key="2">
    <source>
        <dbReference type="ARBA" id="ARBA00023012"/>
    </source>
</evidence>
<evidence type="ECO:0000259" key="7">
    <source>
        <dbReference type="PROSITE" id="PS50887"/>
    </source>
</evidence>
<gene>
    <name evidence="9" type="primary">rssB_6</name>
    <name evidence="9" type="ORF">SIID45300_01489</name>
</gene>
<dbReference type="SUPFAM" id="SSF47226">
    <property type="entry name" value="Histidine-containing phosphotransfer domain, HPT domain"/>
    <property type="match status" value="1"/>
</dbReference>
<evidence type="ECO:0000313" key="10">
    <source>
        <dbReference type="Proteomes" id="UP001628193"/>
    </source>
</evidence>
<protein>
    <recommendedName>
        <fullName evidence="1">diguanylate cyclase</fullName>
        <ecNumber evidence="1">2.7.7.65</ecNumber>
    </recommendedName>
</protein>
<keyword evidence="10" id="KW-1185">Reference proteome</keyword>
<dbReference type="PROSITE" id="PS50887">
    <property type="entry name" value="GGDEF"/>
    <property type="match status" value="1"/>
</dbReference>
<dbReference type="PROSITE" id="PS50894">
    <property type="entry name" value="HPT"/>
    <property type="match status" value="1"/>
</dbReference>
<dbReference type="SUPFAM" id="SSF55073">
    <property type="entry name" value="Nucleotide cyclase"/>
    <property type="match status" value="1"/>
</dbReference>
<dbReference type="PANTHER" id="PTHR45138">
    <property type="entry name" value="REGULATORY COMPONENTS OF SENSORY TRANSDUCTION SYSTEM"/>
    <property type="match status" value="1"/>
</dbReference>
<evidence type="ECO:0000259" key="8">
    <source>
        <dbReference type="PROSITE" id="PS50894"/>
    </source>
</evidence>
<dbReference type="InterPro" id="IPR036641">
    <property type="entry name" value="HPT_dom_sf"/>
</dbReference>
<dbReference type="CDD" id="cd01949">
    <property type="entry name" value="GGDEF"/>
    <property type="match status" value="1"/>
</dbReference>
<feature type="modified residue" description="4-aspartylphosphate" evidence="5">
    <location>
        <position position="230"/>
    </location>
</feature>
<dbReference type="Gene3D" id="3.30.70.270">
    <property type="match status" value="1"/>
</dbReference>
<dbReference type="PANTHER" id="PTHR45138:SF9">
    <property type="entry name" value="DIGUANYLATE CYCLASE DGCM-RELATED"/>
    <property type="match status" value="1"/>
</dbReference>
<dbReference type="InterPro" id="IPR011006">
    <property type="entry name" value="CheY-like_superfamily"/>
</dbReference>
<feature type="modified residue" description="Phosphohistidine" evidence="4">
    <location>
        <position position="90"/>
    </location>
</feature>
<feature type="domain" description="Response regulatory" evidence="6">
    <location>
        <begin position="307"/>
        <end position="423"/>
    </location>
</feature>
<dbReference type="NCBIfam" id="TIGR00254">
    <property type="entry name" value="GGDEF"/>
    <property type="match status" value="1"/>
</dbReference>
<reference evidence="9 10" key="2">
    <citation type="submission" date="2024-09" db="EMBL/GenBank/DDBJ databases">
        <title>Draft genome sequence of Candidatus Magnetaquicoccaceae bacterium FCR-1.</title>
        <authorList>
            <person name="Shimoshige H."/>
            <person name="Shimamura S."/>
            <person name="Taoka A."/>
            <person name="Kobayashi H."/>
            <person name="Maekawa T."/>
        </authorList>
    </citation>
    <scope>NUCLEOTIDE SEQUENCE [LARGE SCALE GENOMIC DNA]</scope>
    <source>
        <strain evidence="9 10">FCR-1</strain>
    </source>
</reference>
<dbReference type="SUPFAM" id="SSF52172">
    <property type="entry name" value="CheY-like"/>
    <property type="match status" value="2"/>
</dbReference>
<dbReference type="Pfam" id="PF01627">
    <property type="entry name" value="Hpt"/>
    <property type="match status" value="1"/>
</dbReference>
<dbReference type="InterPro" id="IPR001789">
    <property type="entry name" value="Sig_transdc_resp-reg_receiver"/>
</dbReference>
<proteinExistence type="predicted"/>
<dbReference type="EMBL" id="BAAFGK010000004">
    <property type="protein sequence ID" value="GAB0057166.1"/>
    <property type="molecule type" value="Genomic_DNA"/>
</dbReference>
<organism evidence="9 10">
    <name type="scientific">Candidatus Magnetaquiglobus chichijimensis</name>
    <dbReference type="NCBI Taxonomy" id="3141448"/>
    <lineage>
        <taxon>Bacteria</taxon>
        <taxon>Pseudomonadati</taxon>
        <taxon>Pseudomonadota</taxon>
        <taxon>Magnetococcia</taxon>
        <taxon>Magnetococcales</taxon>
        <taxon>Candidatus Magnetaquicoccaceae</taxon>
        <taxon>Candidatus Magnetaquiglobus</taxon>
    </lineage>
</organism>
<keyword evidence="5" id="KW-0597">Phosphoprotein</keyword>
<dbReference type="InterPro" id="IPR050469">
    <property type="entry name" value="Diguanylate_Cyclase"/>
</dbReference>
<dbReference type="Proteomes" id="UP001628193">
    <property type="component" value="Unassembled WGS sequence"/>
</dbReference>
<name>A0ABQ0C8E6_9PROT</name>
<dbReference type="InterPro" id="IPR029787">
    <property type="entry name" value="Nucleotide_cyclase"/>
</dbReference>
<dbReference type="Pfam" id="PF00990">
    <property type="entry name" value="GGDEF"/>
    <property type="match status" value="1"/>
</dbReference>
<evidence type="ECO:0000313" key="9">
    <source>
        <dbReference type="EMBL" id="GAB0057166.1"/>
    </source>
</evidence>
<dbReference type="SMART" id="SM00448">
    <property type="entry name" value="REC"/>
    <property type="match status" value="2"/>
</dbReference>
<evidence type="ECO:0000256" key="5">
    <source>
        <dbReference type="PROSITE-ProRule" id="PRU00169"/>
    </source>
</evidence>
<reference evidence="9 10" key="1">
    <citation type="submission" date="2024-05" db="EMBL/GenBank/DDBJ databases">
        <authorList>
            <consortium name="Candidatus Magnetaquicoccaceae bacterium FCR-1 genome sequencing consortium"/>
            <person name="Shimoshige H."/>
            <person name="Shimamura S."/>
            <person name="Taoka A."/>
            <person name="Kobayashi H."/>
            <person name="Maekawa T."/>
        </authorList>
    </citation>
    <scope>NUCLEOTIDE SEQUENCE [LARGE SCALE GENOMIC DNA]</scope>
    <source>
        <strain evidence="9 10">FCR-1</strain>
    </source>
</reference>
<dbReference type="EC" id="2.7.7.65" evidence="1"/>
<feature type="domain" description="Response regulatory" evidence="6">
    <location>
        <begin position="181"/>
        <end position="298"/>
    </location>
</feature>
<feature type="domain" description="GGDEF" evidence="7">
    <location>
        <begin position="463"/>
        <end position="593"/>
    </location>
</feature>